<feature type="chain" id="PRO_5046506495" description="Lipoprotein" evidence="1">
    <location>
        <begin position="22"/>
        <end position="141"/>
    </location>
</feature>
<dbReference type="PROSITE" id="PS51257">
    <property type="entry name" value="PROKAR_LIPOPROTEIN"/>
    <property type="match status" value="1"/>
</dbReference>
<accession>A0ABT1WEC4</accession>
<dbReference type="RefSeq" id="WP_256763637.1">
    <property type="nucleotide sequence ID" value="NZ_JANIGO010000002.1"/>
</dbReference>
<organism evidence="2 3">
    <name type="scientific">Limnobacter humi</name>
    <dbReference type="NCBI Taxonomy" id="1778671"/>
    <lineage>
        <taxon>Bacteria</taxon>
        <taxon>Pseudomonadati</taxon>
        <taxon>Pseudomonadota</taxon>
        <taxon>Betaproteobacteria</taxon>
        <taxon>Burkholderiales</taxon>
        <taxon>Burkholderiaceae</taxon>
        <taxon>Limnobacter</taxon>
    </lineage>
</organism>
<sequence length="141" mass="14752">MHTPLKHTSAAVLLFATAACATITQGTKQTLIFKMDPDNTVCSLTRVDDGELGTVSKQNNSIVVSKDKDDIIALCTAPGYDSQTIKVVSHASSAGVASGILDLGITDLATGAMFVYPDEIRVNLNKAGQTSPKAPKYSAPL</sequence>
<feature type="signal peptide" evidence="1">
    <location>
        <begin position="1"/>
        <end position="21"/>
    </location>
</feature>
<reference evidence="2 3" key="1">
    <citation type="submission" date="2022-07" db="EMBL/GenBank/DDBJ databases">
        <authorList>
            <person name="Xamxidin M."/>
            <person name="Wu M."/>
        </authorList>
    </citation>
    <scope>NUCLEOTIDE SEQUENCE [LARGE SCALE GENOMIC DNA]</scope>
    <source>
        <strain evidence="2 3">NBRC 111650</strain>
    </source>
</reference>
<evidence type="ECO:0000313" key="2">
    <source>
        <dbReference type="EMBL" id="MCQ8895871.1"/>
    </source>
</evidence>
<protein>
    <recommendedName>
        <fullName evidence="4">Lipoprotein</fullName>
    </recommendedName>
</protein>
<gene>
    <name evidence="2" type="ORF">NQT62_05390</name>
</gene>
<name>A0ABT1WEC4_9BURK</name>
<evidence type="ECO:0000256" key="1">
    <source>
        <dbReference type="SAM" id="SignalP"/>
    </source>
</evidence>
<dbReference type="EMBL" id="JANIGO010000002">
    <property type="protein sequence ID" value="MCQ8895871.1"/>
    <property type="molecule type" value="Genomic_DNA"/>
</dbReference>
<evidence type="ECO:0000313" key="3">
    <source>
        <dbReference type="Proteomes" id="UP001204142"/>
    </source>
</evidence>
<dbReference type="Proteomes" id="UP001204142">
    <property type="component" value="Unassembled WGS sequence"/>
</dbReference>
<proteinExistence type="predicted"/>
<evidence type="ECO:0008006" key="4">
    <source>
        <dbReference type="Google" id="ProtNLM"/>
    </source>
</evidence>
<keyword evidence="1" id="KW-0732">Signal</keyword>
<comment type="caution">
    <text evidence="2">The sequence shown here is derived from an EMBL/GenBank/DDBJ whole genome shotgun (WGS) entry which is preliminary data.</text>
</comment>
<keyword evidence="3" id="KW-1185">Reference proteome</keyword>